<dbReference type="AlphaFoldDB" id="A0A919F810"/>
<evidence type="ECO:0000313" key="3">
    <source>
        <dbReference type="EMBL" id="GHH52625.1"/>
    </source>
</evidence>
<protein>
    <submittedName>
        <fullName evidence="3">Transporter</fullName>
    </submittedName>
</protein>
<keyword evidence="1" id="KW-1133">Transmembrane helix</keyword>
<feature type="domain" description="DUF418" evidence="2">
    <location>
        <begin position="244"/>
        <end position="400"/>
    </location>
</feature>
<gene>
    <name evidence="3" type="primary">yxaH</name>
    <name evidence="3" type="ORF">GCM10009090_16780</name>
</gene>
<proteinExistence type="predicted"/>
<keyword evidence="1" id="KW-0472">Membrane</keyword>
<accession>A0A919F810</accession>
<reference evidence="3" key="1">
    <citation type="journal article" date="2014" name="Int. J. Syst. Evol. Microbiol.">
        <title>Complete genome sequence of Corynebacterium casei LMG S-19264T (=DSM 44701T), isolated from a smear-ripened cheese.</title>
        <authorList>
            <consortium name="US DOE Joint Genome Institute (JGI-PGF)"/>
            <person name="Walter F."/>
            <person name="Albersmeier A."/>
            <person name="Kalinowski J."/>
            <person name="Ruckert C."/>
        </authorList>
    </citation>
    <scope>NUCLEOTIDE SEQUENCE</scope>
    <source>
        <strain evidence="3">JCM 13306</strain>
    </source>
</reference>
<sequence length="407" mass="44472">MTPTSFQPVAPGERIALLDVLRGFALLGILLMNMEAFVGPLNAALTGVDPALAGADRWADALVYVLVQGKFYTLFSLLFGMGFAVMAQRAGQAGRPFAGFYVRRSLGLLAIGLLHALLVWSGDVLVSYALLAMLLLAVRSMPTSWLPVAAIVVYLCAPAMVMAYGALGSLMQADPSSAAEWQRTMARIGQDAAAAVDAQRAAYGAGRYAQAVLQRLHDLGETLRGLTINGPAMFGMFLLGGWFVRSGAIQAPERFARLFAALRWGAWPLGLAAMLASLALEPYMDPGRLDLRLSSAFALSSVAGLLMCLGYLAWVARWRGALAWLAPAGRMALSNYVLQSLLCTWIFYGYGLGYFERLPRAWQLPFATGLFLLQVAASAWWLRRFRFGPLEWAWRAFTYLQWPPLRR</sequence>
<feature type="transmembrane region" description="Helical" evidence="1">
    <location>
        <begin position="336"/>
        <end position="355"/>
    </location>
</feature>
<keyword evidence="4" id="KW-1185">Reference proteome</keyword>
<feature type="transmembrane region" description="Helical" evidence="1">
    <location>
        <begin position="20"/>
        <end position="41"/>
    </location>
</feature>
<dbReference type="EMBL" id="BNBA01000011">
    <property type="protein sequence ID" value="GHH52625.1"/>
    <property type="molecule type" value="Genomic_DNA"/>
</dbReference>
<evidence type="ECO:0000313" key="4">
    <source>
        <dbReference type="Proteomes" id="UP000623958"/>
    </source>
</evidence>
<name>A0A919F810_9XANT</name>
<dbReference type="InterPro" id="IPR007349">
    <property type="entry name" value="DUF418"/>
</dbReference>
<dbReference type="InterPro" id="IPR052529">
    <property type="entry name" value="Bact_Transport_Assoc"/>
</dbReference>
<keyword evidence="1" id="KW-0812">Transmembrane</keyword>
<feature type="transmembrane region" description="Helical" evidence="1">
    <location>
        <begin position="362"/>
        <end position="382"/>
    </location>
</feature>
<comment type="caution">
    <text evidence="3">The sequence shown here is derived from an EMBL/GenBank/DDBJ whole genome shotgun (WGS) entry which is preliminary data.</text>
</comment>
<dbReference type="RefSeq" id="WP_434029107.1">
    <property type="nucleotide sequence ID" value="NZ_BNBA01000011.1"/>
</dbReference>
<reference evidence="3" key="2">
    <citation type="submission" date="2020-09" db="EMBL/GenBank/DDBJ databases">
        <authorList>
            <person name="Sun Q."/>
            <person name="Ohkuma M."/>
        </authorList>
    </citation>
    <scope>NUCLEOTIDE SEQUENCE</scope>
    <source>
        <strain evidence="3">JCM 13306</strain>
    </source>
</reference>
<feature type="transmembrane region" description="Helical" evidence="1">
    <location>
        <begin position="223"/>
        <end position="244"/>
    </location>
</feature>
<dbReference type="PANTHER" id="PTHR30590:SF2">
    <property type="entry name" value="INNER MEMBRANE PROTEIN"/>
    <property type="match status" value="1"/>
</dbReference>
<feature type="transmembrane region" description="Helical" evidence="1">
    <location>
        <begin position="144"/>
        <end position="167"/>
    </location>
</feature>
<feature type="transmembrane region" description="Helical" evidence="1">
    <location>
        <begin position="264"/>
        <end position="284"/>
    </location>
</feature>
<feature type="transmembrane region" description="Helical" evidence="1">
    <location>
        <begin position="106"/>
        <end position="138"/>
    </location>
</feature>
<organism evidence="3 4">
    <name type="scientific">Xanthomonas boreopolis</name>
    <dbReference type="NCBI Taxonomy" id="86183"/>
    <lineage>
        <taxon>Bacteria</taxon>
        <taxon>Pseudomonadati</taxon>
        <taxon>Pseudomonadota</taxon>
        <taxon>Gammaproteobacteria</taxon>
        <taxon>Lysobacterales</taxon>
        <taxon>Lysobacteraceae</taxon>
        <taxon>Xanthomonas</taxon>
    </lineage>
</organism>
<evidence type="ECO:0000259" key="2">
    <source>
        <dbReference type="Pfam" id="PF04235"/>
    </source>
</evidence>
<dbReference type="Proteomes" id="UP000623958">
    <property type="component" value="Unassembled WGS sequence"/>
</dbReference>
<evidence type="ECO:0000256" key="1">
    <source>
        <dbReference type="SAM" id="Phobius"/>
    </source>
</evidence>
<dbReference type="PANTHER" id="PTHR30590">
    <property type="entry name" value="INNER MEMBRANE PROTEIN"/>
    <property type="match status" value="1"/>
</dbReference>
<feature type="transmembrane region" description="Helical" evidence="1">
    <location>
        <begin position="61"/>
        <end position="85"/>
    </location>
</feature>
<feature type="transmembrane region" description="Helical" evidence="1">
    <location>
        <begin position="296"/>
        <end position="316"/>
    </location>
</feature>
<dbReference type="Pfam" id="PF04235">
    <property type="entry name" value="DUF418"/>
    <property type="match status" value="1"/>
</dbReference>